<evidence type="ECO:0000256" key="1">
    <source>
        <dbReference type="SAM" id="Phobius"/>
    </source>
</evidence>
<keyword evidence="3" id="KW-1185">Reference proteome</keyword>
<feature type="transmembrane region" description="Helical" evidence="1">
    <location>
        <begin position="12"/>
        <end position="35"/>
    </location>
</feature>
<dbReference type="Proteomes" id="UP000184442">
    <property type="component" value="Unassembled WGS sequence"/>
</dbReference>
<keyword evidence="1" id="KW-0812">Transmembrane</keyword>
<protein>
    <submittedName>
        <fullName evidence="2">Uncharacterized protein</fullName>
    </submittedName>
</protein>
<organism evidence="2 3">
    <name type="scientific">Lutispora thermophila DSM 19022</name>
    <dbReference type="NCBI Taxonomy" id="1122184"/>
    <lineage>
        <taxon>Bacteria</taxon>
        <taxon>Bacillati</taxon>
        <taxon>Bacillota</taxon>
        <taxon>Clostridia</taxon>
        <taxon>Lutisporales</taxon>
        <taxon>Lutisporaceae</taxon>
        <taxon>Lutispora</taxon>
    </lineage>
</organism>
<gene>
    <name evidence="2" type="ORF">SAMN02745176_00342</name>
</gene>
<dbReference type="AlphaFoldDB" id="A0A1M6B9D5"/>
<keyword evidence="1" id="KW-1133">Transmembrane helix</keyword>
<evidence type="ECO:0000313" key="2">
    <source>
        <dbReference type="EMBL" id="SHI45325.1"/>
    </source>
</evidence>
<name>A0A1M6B9D5_9FIRM</name>
<sequence>MGIASQDCCQPTAGLFGSNWIWIIIAIIFFCGGFGGNCGGSLLGGNIFGNNTILILIILFFICFCGKKFF</sequence>
<reference evidence="2 3" key="1">
    <citation type="submission" date="2016-11" db="EMBL/GenBank/DDBJ databases">
        <authorList>
            <person name="Jaros S."/>
            <person name="Januszkiewicz K."/>
            <person name="Wedrychowicz H."/>
        </authorList>
    </citation>
    <scope>NUCLEOTIDE SEQUENCE [LARGE SCALE GENOMIC DNA]</scope>
    <source>
        <strain evidence="2 3">DSM 19022</strain>
    </source>
</reference>
<dbReference type="EMBL" id="FQZS01000003">
    <property type="protein sequence ID" value="SHI45325.1"/>
    <property type="molecule type" value="Genomic_DNA"/>
</dbReference>
<feature type="transmembrane region" description="Helical" evidence="1">
    <location>
        <begin position="47"/>
        <end position="66"/>
    </location>
</feature>
<dbReference type="RefSeq" id="WP_073023816.1">
    <property type="nucleotide sequence ID" value="NZ_FQZS01000003.1"/>
</dbReference>
<proteinExistence type="predicted"/>
<accession>A0A1M6B9D5</accession>
<keyword evidence="1" id="KW-0472">Membrane</keyword>
<dbReference type="STRING" id="1122184.SAMN02745176_00342"/>
<evidence type="ECO:0000313" key="3">
    <source>
        <dbReference type="Proteomes" id="UP000184442"/>
    </source>
</evidence>